<protein>
    <submittedName>
        <fullName evidence="2">Uncharacterized protein</fullName>
    </submittedName>
</protein>
<dbReference type="VEuPathDB" id="FungiDB:PADG_02948"/>
<evidence type="ECO:0000256" key="1">
    <source>
        <dbReference type="SAM" id="MobiDB-lite"/>
    </source>
</evidence>
<gene>
    <name evidence="2" type="ORF">ACO22_04926</name>
</gene>
<feature type="compositionally biased region" description="Polar residues" evidence="1">
    <location>
        <begin position="751"/>
        <end position="767"/>
    </location>
</feature>
<feature type="compositionally biased region" description="Polar residues" evidence="1">
    <location>
        <begin position="133"/>
        <end position="143"/>
    </location>
</feature>
<organism evidence="2 3">
    <name type="scientific">Paracoccidioides brasiliensis</name>
    <dbReference type="NCBI Taxonomy" id="121759"/>
    <lineage>
        <taxon>Eukaryota</taxon>
        <taxon>Fungi</taxon>
        <taxon>Dikarya</taxon>
        <taxon>Ascomycota</taxon>
        <taxon>Pezizomycotina</taxon>
        <taxon>Eurotiomycetes</taxon>
        <taxon>Eurotiomycetidae</taxon>
        <taxon>Onygenales</taxon>
        <taxon>Ajellomycetaceae</taxon>
        <taxon>Paracoccidioides</taxon>
    </lineage>
</organism>
<dbReference type="AlphaFoldDB" id="A0A1D2JBR6"/>
<evidence type="ECO:0000313" key="2">
    <source>
        <dbReference type="EMBL" id="ODH25975.1"/>
    </source>
</evidence>
<dbReference type="OrthoDB" id="5226996at2759"/>
<feature type="region of interest" description="Disordered" evidence="1">
    <location>
        <begin position="597"/>
        <end position="779"/>
    </location>
</feature>
<feature type="region of interest" description="Disordered" evidence="1">
    <location>
        <begin position="383"/>
        <end position="430"/>
    </location>
</feature>
<sequence>MAKEKKRDRKCQKKTKTNHFAELTLGQQLKEQTQEQTTEIHHSKHKAAKECVNEQIDHQYYSAPGCHHVGHQRESDRTAVNPDTANGSAGLTLSGKRKLVSGTNNHSSGYHHDPLYDHGQVNHGQVTPKGPELQSSRETTATNGLEYIENQYEDGPNKSPKRMRSNEWPLSNRESSYSSNQAHGGKDYTTSRLRSRRRQSQGKTRYCSRSVSASAAPAGEGERRSRFLEGSMNDRVSEKPPGIYIGEDVDEAIDRYTSANQETSAWGNAGTPGRGWKYGRSYTSTTTTSVSSVASETPSTKSSGLARFGQAIASTFNTFGIWNNVAEIRNGSQDGTRPTTTAASTTSAATIPPRHVLKERKAQAEKAYAELKASGYVGTVKSTPTCGGNHGPEKNGVKKQKQAPDHTQQRMHVHSTNSIPNKEHHTSLSKSVFRPSLQDLRKAASFINVTSSTKRGNSIDDDVQGDSRVLRNQHSHRDLEKQRKLKKKVITLETQLERAKQQLSMISGPGDADGNVSVTASGFGGVRVSLNEPEDEEVQDLAPIPPSHIGCVRVGRKKKFVPGALASLPSERILLGQIAEKPIVNPVLKNKAISSSGALDREDTNNPHSILKKRGPAVNNKDSLTTLPGSRDVKNLALAPRTHQGHDSDSSPTHPDKYLGRFGDSLLPKRTQSTRKAKLQKPELFSYPSSKNNEKASASFPSQHTRDGQLHSGQNPNSDPKLKATVRRCPSTASSCHNIPHGHSDDPDPNMDTNTKPKPKRNCSSGTVIHGDDIPPVPPLPVKFAASVSGRGMKENNAPLPQEFDWPEDFL</sequence>
<feature type="compositionally biased region" description="Polar residues" evidence="1">
    <location>
        <begin position="81"/>
        <end position="91"/>
    </location>
</feature>
<evidence type="ECO:0000313" key="3">
    <source>
        <dbReference type="Proteomes" id="UP000242814"/>
    </source>
</evidence>
<accession>A0A1D2JBR6</accession>
<name>A0A1D2JBR6_PARBR</name>
<dbReference type="EMBL" id="LZYO01000207">
    <property type="protein sequence ID" value="ODH25975.1"/>
    <property type="molecule type" value="Genomic_DNA"/>
</dbReference>
<dbReference type="Proteomes" id="UP000242814">
    <property type="component" value="Unassembled WGS sequence"/>
</dbReference>
<reference evidence="2 3" key="1">
    <citation type="submission" date="2016-06" db="EMBL/GenBank/DDBJ databases">
        <authorList>
            <person name="Kjaerup R.B."/>
            <person name="Dalgaard T.S."/>
            <person name="Juul-Madsen H.R."/>
        </authorList>
    </citation>
    <scope>NUCLEOTIDE SEQUENCE [LARGE SCALE GENOMIC DNA]</scope>
    <source>
        <strain evidence="2 3">Pb300</strain>
    </source>
</reference>
<feature type="compositionally biased region" description="Basic and acidic residues" evidence="1">
    <location>
        <begin position="391"/>
        <end position="408"/>
    </location>
</feature>
<feature type="compositionally biased region" description="Polar residues" evidence="1">
    <location>
        <begin position="687"/>
        <end position="703"/>
    </location>
</feature>
<proteinExistence type="predicted"/>
<feature type="compositionally biased region" description="Basic and acidic residues" evidence="1">
    <location>
        <begin position="644"/>
        <end position="659"/>
    </location>
</feature>
<feature type="region of interest" description="Disordered" evidence="1">
    <location>
        <begin position="69"/>
        <end position="243"/>
    </location>
</feature>
<feature type="compositionally biased region" description="Polar residues" evidence="1">
    <location>
        <begin position="168"/>
        <end position="182"/>
    </location>
</feature>
<comment type="caution">
    <text evidence="2">The sequence shown here is derived from an EMBL/GenBank/DDBJ whole genome shotgun (WGS) entry which is preliminary data.</text>
</comment>
<dbReference type="VEuPathDB" id="FungiDB:PABG_00530"/>